<protein>
    <submittedName>
        <fullName evidence="4">Competence protein CoiA</fullName>
    </submittedName>
</protein>
<evidence type="ECO:0000313" key="4">
    <source>
        <dbReference type="EMBL" id="MBP1969045.1"/>
    </source>
</evidence>
<organism evidence="4 5">
    <name type="scientific">Virgibacillus natechei</name>
    <dbReference type="NCBI Taxonomy" id="1216297"/>
    <lineage>
        <taxon>Bacteria</taxon>
        <taxon>Bacillati</taxon>
        <taxon>Bacillota</taxon>
        <taxon>Bacilli</taxon>
        <taxon>Bacillales</taxon>
        <taxon>Bacillaceae</taxon>
        <taxon>Virgibacillus</taxon>
    </lineage>
</organism>
<dbReference type="InterPro" id="IPR057252">
    <property type="entry name" value="CoiA_C"/>
</dbReference>
<feature type="domain" description="Competence protein CoiA-like N-terminal" evidence="2">
    <location>
        <begin position="17"/>
        <end position="63"/>
    </location>
</feature>
<evidence type="ECO:0000313" key="5">
    <source>
        <dbReference type="Proteomes" id="UP001519345"/>
    </source>
</evidence>
<gene>
    <name evidence="4" type="ORF">J2Z83_001148</name>
</gene>
<proteinExistence type="predicted"/>
<dbReference type="InterPro" id="IPR010330">
    <property type="entry name" value="CoiA_nuc"/>
</dbReference>
<keyword evidence="5" id="KW-1185">Reference proteome</keyword>
<feature type="domain" description="Competence protein CoiA nuclease-like" evidence="1">
    <location>
        <begin position="68"/>
        <end position="225"/>
    </location>
</feature>
<name>A0ABS4IDR6_9BACI</name>
<accession>A0ABS4IDR6</accession>
<dbReference type="Pfam" id="PF25166">
    <property type="entry name" value="CoiA_C"/>
    <property type="match status" value="1"/>
</dbReference>
<dbReference type="RefSeq" id="WP_209462258.1">
    <property type="nucleotide sequence ID" value="NZ_CP110224.1"/>
</dbReference>
<comment type="caution">
    <text evidence="4">The sequence shown here is derived from an EMBL/GenBank/DDBJ whole genome shotgun (WGS) entry which is preliminary data.</text>
</comment>
<sequence length="396" mass="45857">MLQAKSLNGKIVTLATMTSVDIAELKKQQASFFCPACNQQVIMKAGTRMIAHFAHRSTVNCPSYEGGEGGYHAKGKLLLYQWLVYQNINVQLEAYIPSIDQRPDLLLTINKKRIAIEYQCARISIEQVTQRNKGYRRANITPIWILGENRLNRQTNNHIKIDQFTRQFIHQFSTTSPPALYYFCPQTLQFITIQDIHLTQASQAIGKFDIKSLNQIHLLHLFKQQRFTAFELYQLWKSEKRKFRLKPLHPYGKELSWHQWLYGKGTHLEYLPSIVHLPVSSQYLMKTSTWDWQSRLVIDLLAPLPIGGQISIKSCESFLRKQILSTHHVPLIHAPENPIIEYLRLLANLNIIKQESPHSFTKINPIKFHKNIEEALKADEEMISLLTVNTSDKMQA</sequence>
<dbReference type="InterPro" id="IPR057253">
    <property type="entry name" value="CoiA-like_N"/>
</dbReference>
<evidence type="ECO:0000259" key="2">
    <source>
        <dbReference type="Pfam" id="PF25164"/>
    </source>
</evidence>
<evidence type="ECO:0000259" key="3">
    <source>
        <dbReference type="Pfam" id="PF25166"/>
    </source>
</evidence>
<reference evidence="4 5" key="1">
    <citation type="submission" date="2021-03" db="EMBL/GenBank/DDBJ databases">
        <title>Genomic Encyclopedia of Type Strains, Phase IV (KMG-IV): sequencing the most valuable type-strain genomes for metagenomic binning, comparative biology and taxonomic classification.</title>
        <authorList>
            <person name="Goeker M."/>
        </authorList>
    </citation>
    <scope>NUCLEOTIDE SEQUENCE [LARGE SCALE GENOMIC DNA]</scope>
    <source>
        <strain evidence="4 5">DSM 25609</strain>
    </source>
</reference>
<feature type="domain" description="Competence protein CoiA C-terminal" evidence="3">
    <location>
        <begin position="235"/>
        <end position="376"/>
    </location>
</feature>
<dbReference type="Pfam" id="PF06054">
    <property type="entry name" value="CoiA_nuc"/>
    <property type="match status" value="1"/>
</dbReference>
<dbReference type="Pfam" id="PF25164">
    <property type="entry name" value="CoiA_N"/>
    <property type="match status" value="1"/>
</dbReference>
<dbReference type="PIRSF" id="PIRSF007487">
    <property type="entry name" value="Competence-induced_CoiA_bac"/>
    <property type="match status" value="1"/>
</dbReference>
<evidence type="ECO:0000259" key="1">
    <source>
        <dbReference type="Pfam" id="PF06054"/>
    </source>
</evidence>
<dbReference type="Proteomes" id="UP001519345">
    <property type="component" value="Unassembled WGS sequence"/>
</dbReference>
<dbReference type="InterPro" id="IPR021176">
    <property type="entry name" value="Competence-induced_CoiA"/>
</dbReference>
<dbReference type="EMBL" id="JAGGKX010000004">
    <property type="protein sequence ID" value="MBP1969045.1"/>
    <property type="molecule type" value="Genomic_DNA"/>
</dbReference>